<dbReference type="RefSeq" id="WP_122244593.1">
    <property type="nucleotide sequence ID" value="NZ_RDQJ01000006.1"/>
</dbReference>
<proteinExistence type="predicted"/>
<evidence type="ECO:0000313" key="2">
    <source>
        <dbReference type="Proteomes" id="UP000275180"/>
    </source>
</evidence>
<gene>
    <name evidence="1" type="ORF">EBQ34_05775</name>
</gene>
<sequence>MRAHPGLTPYVLRRQAATPAMLDKIEAHHRRIARIYGLRPAQARWLLSTVAFHCIAVSDTVYSLACAPTQPDDEPEDLANAAARAAQRAEMEAELEQGMQALIVGALALLEQRG</sequence>
<name>A0A3M6RJM1_9BURK</name>
<dbReference type="EMBL" id="RDQJ01000006">
    <property type="protein sequence ID" value="RMX15626.1"/>
    <property type="molecule type" value="Genomic_DNA"/>
</dbReference>
<dbReference type="Proteomes" id="UP000275180">
    <property type="component" value="Unassembled WGS sequence"/>
</dbReference>
<dbReference type="Gene3D" id="1.10.357.10">
    <property type="entry name" value="Tetracycline Repressor, domain 2"/>
    <property type="match status" value="1"/>
</dbReference>
<organism evidence="1 2">
    <name type="scientific">Vandammella animalimorsus</name>
    <dbReference type="NCBI Taxonomy" id="2029117"/>
    <lineage>
        <taxon>Bacteria</taxon>
        <taxon>Pseudomonadati</taxon>
        <taxon>Pseudomonadota</taxon>
        <taxon>Betaproteobacteria</taxon>
        <taxon>Burkholderiales</taxon>
        <taxon>Comamonadaceae</taxon>
        <taxon>Vandammella</taxon>
    </lineage>
</organism>
<dbReference type="InterPro" id="IPR036271">
    <property type="entry name" value="Tet_transcr_reg_TetR-rel_C_sf"/>
</dbReference>
<reference evidence="1 2" key="1">
    <citation type="submission" date="2018-10" db="EMBL/GenBank/DDBJ databases">
        <title>Comamonadaceae CDC group NO-1 genome sequencing and assembly.</title>
        <authorList>
            <person name="Bernier A.-M."/>
            <person name="Bernard K."/>
        </authorList>
    </citation>
    <scope>NUCLEOTIDE SEQUENCE [LARGE SCALE GENOMIC DNA]</scope>
    <source>
        <strain evidence="1 2">NML180582</strain>
    </source>
</reference>
<protein>
    <submittedName>
        <fullName evidence="1">Uncharacterized protein</fullName>
    </submittedName>
</protein>
<accession>A0A3M6RJM1</accession>
<dbReference type="OrthoDB" id="329481at2"/>
<dbReference type="SUPFAM" id="SSF48498">
    <property type="entry name" value="Tetracyclin repressor-like, C-terminal domain"/>
    <property type="match status" value="1"/>
</dbReference>
<evidence type="ECO:0000313" key="1">
    <source>
        <dbReference type="EMBL" id="RMX15626.1"/>
    </source>
</evidence>
<comment type="caution">
    <text evidence="1">The sequence shown here is derived from an EMBL/GenBank/DDBJ whole genome shotgun (WGS) entry which is preliminary data.</text>
</comment>
<dbReference type="AlphaFoldDB" id="A0A3M6RJM1"/>